<dbReference type="EMBL" id="BOPC01000099">
    <property type="protein sequence ID" value="GIJ30165.1"/>
    <property type="molecule type" value="Genomic_DNA"/>
</dbReference>
<evidence type="ECO:0000256" key="1">
    <source>
        <dbReference type="SAM" id="MobiDB-lite"/>
    </source>
</evidence>
<feature type="region of interest" description="Disordered" evidence="1">
    <location>
        <begin position="65"/>
        <end position="110"/>
    </location>
</feature>
<reference evidence="2 3" key="1">
    <citation type="submission" date="2021-01" db="EMBL/GenBank/DDBJ databases">
        <title>Whole genome shotgun sequence of Verrucosispora qiuiae NBRC 106684.</title>
        <authorList>
            <person name="Komaki H."/>
            <person name="Tamura T."/>
        </authorList>
    </citation>
    <scope>NUCLEOTIDE SEQUENCE [LARGE SCALE GENOMIC DNA]</scope>
    <source>
        <strain evidence="2 3">NBRC 106684</strain>
    </source>
</reference>
<evidence type="ECO:0000313" key="3">
    <source>
        <dbReference type="Proteomes" id="UP000653076"/>
    </source>
</evidence>
<evidence type="ECO:0000313" key="2">
    <source>
        <dbReference type="EMBL" id="GIJ30165.1"/>
    </source>
</evidence>
<gene>
    <name evidence="2" type="ORF">Vqi01_53270</name>
</gene>
<name>A0ABQ4JL33_9ACTN</name>
<protein>
    <submittedName>
        <fullName evidence="2">Uncharacterized protein</fullName>
    </submittedName>
</protein>
<keyword evidence="3" id="KW-1185">Reference proteome</keyword>
<dbReference type="Proteomes" id="UP000653076">
    <property type="component" value="Unassembled WGS sequence"/>
</dbReference>
<dbReference type="RefSeq" id="WP_204037786.1">
    <property type="nucleotide sequence ID" value="NZ_BOPC01000099.1"/>
</dbReference>
<accession>A0ABQ4JL33</accession>
<proteinExistence type="predicted"/>
<comment type="caution">
    <text evidence="2">The sequence shown here is derived from an EMBL/GenBank/DDBJ whole genome shotgun (WGS) entry which is preliminary data.</text>
</comment>
<sequence>MSENADRPSHVTDRPDEVSDPLLWRLALDVADAHAPTEEGGCVHLICAGQEWPCEPWQRAQRALNLAQGGPTDEADESWSPESPQRDGWATPAALPSWAPGRPGRESAAA</sequence>
<organism evidence="2 3">
    <name type="scientific">Micromonospora qiuiae</name>
    <dbReference type="NCBI Taxonomy" id="502268"/>
    <lineage>
        <taxon>Bacteria</taxon>
        <taxon>Bacillati</taxon>
        <taxon>Actinomycetota</taxon>
        <taxon>Actinomycetes</taxon>
        <taxon>Micromonosporales</taxon>
        <taxon>Micromonosporaceae</taxon>
        <taxon>Micromonospora</taxon>
    </lineage>
</organism>